<dbReference type="InterPro" id="IPR032456">
    <property type="entry name" value="Peptidase_M48_N"/>
</dbReference>
<feature type="transmembrane region" description="Helical" evidence="9">
    <location>
        <begin position="57"/>
        <end position="78"/>
    </location>
</feature>
<dbReference type="RefSeq" id="WP_108911654.1">
    <property type="nucleotide sequence ID" value="NZ_CP021886.1"/>
</dbReference>
<dbReference type="GO" id="GO:0046872">
    <property type="term" value="F:metal ion binding"/>
    <property type="evidence" value="ECO:0007669"/>
    <property type="project" value="UniProtKB-KW"/>
</dbReference>
<dbReference type="EMBL" id="CP021886">
    <property type="protein sequence ID" value="AWI34878.1"/>
    <property type="molecule type" value="Genomic_DNA"/>
</dbReference>
<comment type="similarity">
    <text evidence="8">Belongs to the peptidase M48 family.</text>
</comment>
<evidence type="ECO:0000259" key="10">
    <source>
        <dbReference type="Pfam" id="PF01435"/>
    </source>
</evidence>
<dbReference type="InterPro" id="IPR027057">
    <property type="entry name" value="CAXX_Prtase_1"/>
</dbReference>
<feature type="transmembrane region" description="Helical" evidence="9">
    <location>
        <begin position="274"/>
        <end position="293"/>
    </location>
</feature>
<evidence type="ECO:0000259" key="11">
    <source>
        <dbReference type="Pfam" id="PF16491"/>
    </source>
</evidence>
<feature type="active site" description="Proton donor" evidence="6">
    <location>
        <position position="343"/>
    </location>
</feature>
<evidence type="ECO:0000313" key="13">
    <source>
        <dbReference type="Proteomes" id="UP000244890"/>
    </source>
</evidence>
<dbReference type="GO" id="GO:0004222">
    <property type="term" value="F:metalloendopeptidase activity"/>
    <property type="evidence" value="ECO:0007669"/>
    <property type="project" value="InterPro"/>
</dbReference>
<evidence type="ECO:0000256" key="8">
    <source>
        <dbReference type="RuleBase" id="RU003983"/>
    </source>
</evidence>
<feature type="transmembrane region" description="Helical" evidence="9">
    <location>
        <begin position="313"/>
        <end position="334"/>
    </location>
</feature>
<feature type="domain" description="Peptidase M48" evidence="10">
    <location>
        <begin position="194"/>
        <end position="394"/>
    </location>
</feature>
<feature type="binding site" evidence="7">
    <location>
        <position position="264"/>
    </location>
    <ligand>
        <name>Zn(2+)</name>
        <dbReference type="ChEBI" id="CHEBI:29105"/>
        <note>catalytic</note>
    </ligand>
</feature>
<keyword evidence="9" id="KW-0472">Membrane</keyword>
<gene>
    <name evidence="12" type="ORF">CDV25_08960</name>
</gene>
<keyword evidence="5 8" id="KW-0482">Metalloprotease</keyword>
<dbReference type="InterPro" id="IPR001915">
    <property type="entry name" value="Peptidase_M48"/>
</dbReference>
<dbReference type="AlphaFoldDB" id="A0A2U8FFR5"/>
<comment type="cofactor">
    <cofactor evidence="7 8">
        <name>Zn(2+)</name>
        <dbReference type="ChEBI" id="CHEBI:29105"/>
    </cofactor>
    <text evidence="7 8">Binds 1 zinc ion per subunit.</text>
</comment>
<evidence type="ECO:0000256" key="2">
    <source>
        <dbReference type="ARBA" id="ARBA00022723"/>
    </source>
</evidence>
<organism evidence="12 13">
    <name type="scientific">Helicobacter apodemus</name>
    <dbReference type="NCBI Taxonomy" id="135569"/>
    <lineage>
        <taxon>Bacteria</taxon>
        <taxon>Pseudomonadati</taxon>
        <taxon>Campylobacterota</taxon>
        <taxon>Epsilonproteobacteria</taxon>
        <taxon>Campylobacterales</taxon>
        <taxon>Helicobacteraceae</taxon>
        <taxon>Helicobacter</taxon>
    </lineage>
</organism>
<keyword evidence="9" id="KW-0812">Transmembrane</keyword>
<evidence type="ECO:0000256" key="3">
    <source>
        <dbReference type="ARBA" id="ARBA00022801"/>
    </source>
</evidence>
<dbReference type="Pfam" id="PF16491">
    <property type="entry name" value="Peptidase_M48_N"/>
    <property type="match status" value="1"/>
</dbReference>
<dbReference type="PANTHER" id="PTHR10120">
    <property type="entry name" value="CAAX PRENYL PROTEASE 1"/>
    <property type="match status" value="1"/>
</dbReference>
<feature type="binding site" evidence="7">
    <location>
        <position position="339"/>
    </location>
    <ligand>
        <name>Zn(2+)</name>
        <dbReference type="ChEBI" id="CHEBI:29105"/>
        <note>catalytic</note>
    </ligand>
</feature>
<dbReference type="FunFam" id="3.30.2010.10:FF:000010">
    <property type="entry name" value="M48 family peptidase"/>
    <property type="match status" value="1"/>
</dbReference>
<keyword evidence="9" id="KW-1133">Transmembrane helix</keyword>
<feature type="transmembrane region" description="Helical" evidence="9">
    <location>
        <begin position="84"/>
        <end position="104"/>
    </location>
</feature>
<protein>
    <submittedName>
        <fullName evidence="12">Peptidase M48</fullName>
    </submittedName>
</protein>
<feature type="domain" description="CAAX prenyl protease 1 N-terminal" evidence="11">
    <location>
        <begin position="36"/>
        <end position="191"/>
    </location>
</feature>
<keyword evidence="2 7" id="KW-0479">Metal-binding</keyword>
<reference evidence="12 13" key="1">
    <citation type="submission" date="2017-06" db="EMBL/GenBank/DDBJ databases">
        <title>Complete genome of Helicobacter apodemus.</title>
        <authorList>
            <person name="Cho S."/>
        </authorList>
    </citation>
    <scope>NUCLEOTIDE SEQUENCE [LARGE SCALE GENOMIC DNA]</scope>
    <source>
        <strain evidence="13">SNUVETPUB-15-01</strain>
    </source>
</reference>
<feature type="active site" evidence="6">
    <location>
        <position position="265"/>
    </location>
</feature>
<dbReference type="KEGG" id="had:CDV25_08960"/>
<feature type="transmembrane region" description="Helical" evidence="9">
    <location>
        <begin position="138"/>
        <end position="156"/>
    </location>
</feature>
<feature type="binding site" evidence="7">
    <location>
        <position position="268"/>
    </location>
    <ligand>
        <name>Zn(2+)</name>
        <dbReference type="ChEBI" id="CHEBI:29105"/>
        <note>catalytic</note>
    </ligand>
</feature>
<dbReference type="GO" id="GO:0071586">
    <property type="term" value="P:CAAX-box protein processing"/>
    <property type="evidence" value="ECO:0007669"/>
    <property type="project" value="InterPro"/>
</dbReference>
<keyword evidence="3 8" id="KW-0378">Hydrolase</keyword>
<dbReference type="OrthoDB" id="9781930at2"/>
<dbReference type="Pfam" id="PF01435">
    <property type="entry name" value="Peptidase_M48"/>
    <property type="match status" value="1"/>
</dbReference>
<proteinExistence type="inferred from homology"/>
<name>A0A2U8FFR5_9HELI</name>
<evidence type="ECO:0000256" key="9">
    <source>
        <dbReference type="SAM" id="Phobius"/>
    </source>
</evidence>
<feature type="transmembrane region" description="Helical" evidence="9">
    <location>
        <begin position="162"/>
        <end position="181"/>
    </location>
</feature>
<evidence type="ECO:0000313" key="12">
    <source>
        <dbReference type="EMBL" id="AWI34878.1"/>
    </source>
</evidence>
<keyword evidence="1 8" id="KW-0645">Protease</keyword>
<evidence type="ECO:0000256" key="4">
    <source>
        <dbReference type="ARBA" id="ARBA00022833"/>
    </source>
</evidence>
<evidence type="ECO:0000256" key="1">
    <source>
        <dbReference type="ARBA" id="ARBA00022670"/>
    </source>
</evidence>
<accession>A0A2U8FFR5</accession>
<evidence type="ECO:0000256" key="5">
    <source>
        <dbReference type="ARBA" id="ARBA00023049"/>
    </source>
</evidence>
<dbReference type="Proteomes" id="UP000244890">
    <property type="component" value="Chromosome"/>
</dbReference>
<keyword evidence="4 7" id="KW-0862">Zinc</keyword>
<sequence>MILFSIYALFFTLPKITLSILQLNFLQSKQHQQPYILDSQSFKKAAQYSIIKEKISLISSIFDLIIFGCWIFFGLAFLESLLPFNALIQSVIFLLIFLILQSLLSLPFEAYQKLIVDKTFGFCKGEIKLFINDTLKSLLLLILIGGIFLSISSWIILNIPLWEIYIFIIVAIFIIGANLFYPTFIAPLFNKFTPLDNPNLQLAIQNLLHQVGFQSNGVFVMDASKRDGRLNAYFGGLGNTKRVILFDTLLEKIPQNSLLAVLGHELGHFKHFDVYKMMILILSFFALLLFIIANLPQTLFLEANILPSPHSLIAFLILLSSPIGFYFTPIISYFSCKNEFNADKFGASLTSNEDLAQALLVLVKENNAFPLSHPLYIKFYYTHPPLMQRLKALHCEHLALTS</sequence>
<dbReference type="CDD" id="cd07343">
    <property type="entry name" value="M48A_Zmpste24p_like"/>
    <property type="match status" value="1"/>
</dbReference>
<dbReference type="Gene3D" id="3.30.2010.10">
    <property type="entry name" value="Metalloproteases ('zincins'), catalytic domain"/>
    <property type="match status" value="1"/>
</dbReference>
<evidence type="ECO:0000256" key="7">
    <source>
        <dbReference type="PIRSR" id="PIRSR627057-2"/>
    </source>
</evidence>
<feature type="transmembrane region" description="Helical" evidence="9">
    <location>
        <begin position="6"/>
        <end position="26"/>
    </location>
</feature>
<evidence type="ECO:0000256" key="6">
    <source>
        <dbReference type="PIRSR" id="PIRSR627057-1"/>
    </source>
</evidence>